<evidence type="ECO:0000313" key="3">
    <source>
        <dbReference type="Proteomes" id="UP001231189"/>
    </source>
</evidence>
<dbReference type="CDD" id="cd03031">
    <property type="entry name" value="GRX_GRX_like"/>
    <property type="match status" value="1"/>
</dbReference>
<name>A0AAD8WUT8_LOLMU</name>
<protein>
    <recommendedName>
        <fullName evidence="1">Glutaredoxin domain-containing protein</fullName>
    </recommendedName>
</protein>
<gene>
    <name evidence="2" type="ORF">QYE76_042570</name>
</gene>
<dbReference type="Pfam" id="PF23733">
    <property type="entry name" value="GRXCR1-2_C"/>
    <property type="match status" value="1"/>
</dbReference>
<proteinExistence type="predicted"/>
<accession>A0AAD8WUT8</accession>
<dbReference type="PROSITE" id="PS51354">
    <property type="entry name" value="GLUTAREDOXIN_2"/>
    <property type="match status" value="1"/>
</dbReference>
<sequence length="271" mass="28862">MTIKTLKARILRVLRSSLPAPAASASPPPSPTKPDRFVVLAADALSDDASFFDAHETPTKINLPARPIDDDWELVDQQDSDDQDSLASAPAPAPDLDDLLREFPARCPPGGEGAVVLYTTTLRGIRKTFEDCNEVRALLENLAASFQERDVSMDRGLREQLWAATGDKAVPPRLFVHGRDIGGAAQVLALHEDGRLMSLLQLSSHATAASGATKKGKCAACGGLRFVVCGECDGSRKVFDGEHGGVRCGGCNENGLVMCTRCSYPSSSQAN</sequence>
<keyword evidence="3" id="KW-1185">Reference proteome</keyword>
<evidence type="ECO:0000313" key="2">
    <source>
        <dbReference type="EMBL" id="KAK1681722.1"/>
    </source>
</evidence>
<dbReference type="PANTHER" id="PTHR45669:SF14">
    <property type="entry name" value="EMB|CAB81925.1-RELATED"/>
    <property type="match status" value="1"/>
</dbReference>
<dbReference type="Proteomes" id="UP001231189">
    <property type="component" value="Unassembled WGS sequence"/>
</dbReference>
<dbReference type="AlphaFoldDB" id="A0AAD8WUT8"/>
<dbReference type="InterPro" id="IPR002109">
    <property type="entry name" value="Glutaredoxin"/>
</dbReference>
<evidence type="ECO:0000259" key="1">
    <source>
        <dbReference type="Pfam" id="PF00462"/>
    </source>
</evidence>
<feature type="domain" description="Glutaredoxin" evidence="1">
    <location>
        <begin position="115"/>
        <end position="179"/>
    </location>
</feature>
<organism evidence="2 3">
    <name type="scientific">Lolium multiflorum</name>
    <name type="common">Italian ryegrass</name>
    <name type="synonym">Lolium perenne subsp. multiflorum</name>
    <dbReference type="NCBI Taxonomy" id="4521"/>
    <lineage>
        <taxon>Eukaryota</taxon>
        <taxon>Viridiplantae</taxon>
        <taxon>Streptophyta</taxon>
        <taxon>Embryophyta</taxon>
        <taxon>Tracheophyta</taxon>
        <taxon>Spermatophyta</taxon>
        <taxon>Magnoliopsida</taxon>
        <taxon>Liliopsida</taxon>
        <taxon>Poales</taxon>
        <taxon>Poaceae</taxon>
        <taxon>BOP clade</taxon>
        <taxon>Pooideae</taxon>
        <taxon>Poodae</taxon>
        <taxon>Poeae</taxon>
        <taxon>Poeae Chloroplast Group 2 (Poeae type)</taxon>
        <taxon>Loliodinae</taxon>
        <taxon>Loliinae</taxon>
        <taxon>Lolium</taxon>
    </lineage>
</organism>
<dbReference type="EMBL" id="JAUUTY010000002">
    <property type="protein sequence ID" value="KAK1681722.1"/>
    <property type="molecule type" value="Genomic_DNA"/>
</dbReference>
<dbReference type="Gene3D" id="3.40.30.10">
    <property type="entry name" value="Glutaredoxin"/>
    <property type="match status" value="1"/>
</dbReference>
<reference evidence="2" key="1">
    <citation type="submission" date="2023-07" db="EMBL/GenBank/DDBJ databases">
        <title>A chromosome-level genome assembly of Lolium multiflorum.</title>
        <authorList>
            <person name="Chen Y."/>
            <person name="Copetti D."/>
            <person name="Kolliker R."/>
            <person name="Studer B."/>
        </authorList>
    </citation>
    <scope>NUCLEOTIDE SEQUENCE</scope>
    <source>
        <strain evidence="2">02402/16</strain>
        <tissue evidence="2">Leaf</tissue>
    </source>
</reference>
<dbReference type="Pfam" id="PF00462">
    <property type="entry name" value="Glutaredoxin"/>
    <property type="match status" value="1"/>
</dbReference>
<dbReference type="InterPro" id="IPR036249">
    <property type="entry name" value="Thioredoxin-like_sf"/>
</dbReference>
<dbReference type="PANTHER" id="PTHR45669">
    <property type="entry name" value="GLUTAREDOXIN DOMAIN-CONTAINING CYSTEINE-RICH PROTEIN CG12206-RELATED"/>
    <property type="match status" value="1"/>
</dbReference>
<comment type="caution">
    <text evidence="2">The sequence shown here is derived from an EMBL/GenBank/DDBJ whole genome shotgun (WGS) entry which is preliminary data.</text>
</comment>
<dbReference type="SUPFAM" id="SSF52833">
    <property type="entry name" value="Thioredoxin-like"/>
    <property type="match status" value="1"/>
</dbReference>